<evidence type="ECO:0000256" key="11">
    <source>
        <dbReference type="ARBA" id="ARBA00023136"/>
    </source>
</evidence>
<keyword evidence="11 14" id="KW-0472">Membrane</keyword>
<evidence type="ECO:0000256" key="7">
    <source>
        <dbReference type="ARBA" id="ARBA00022729"/>
    </source>
</evidence>
<dbReference type="InterPro" id="IPR008969">
    <property type="entry name" value="CarboxyPept-like_regulatory"/>
</dbReference>
<evidence type="ECO:0000256" key="3">
    <source>
        <dbReference type="ARBA" id="ARBA00022448"/>
    </source>
</evidence>
<dbReference type="PANTHER" id="PTHR32552">
    <property type="entry name" value="FERRICHROME IRON RECEPTOR-RELATED"/>
    <property type="match status" value="1"/>
</dbReference>
<dbReference type="PANTHER" id="PTHR32552:SF68">
    <property type="entry name" value="FERRICHROME OUTER MEMBRANE TRANSPORTER_PHAGE RECEPTOR"/>
    <property type="match status" value="1"/>
</dbReference>
<keyword evidence="13 14" id="KW-0998">Cell outer membrane</keyword>
<evidence type="ECO:0000256" key="16">
    <source>
        <dbReference type="SAM" id="SignalP"/>
    </source>
</evidence>
<dbReference type="AlphaFoldDB" id="A0A4U9UYE8"/>
<dbReference type="RefSeq" id="WP_028071761.1">
    <property type="nucleotide sequence ID" value="NZ_LR590484.1"/>
</dbReference>
<dbReference type="Pfam" id="PF00593">
    <property type="entry name" value="TonB_dep_Rec_b-barrel"/>
    <property type="match status" value="1"/>
</dbReference>
<dbReference type="GO" id="GO:0015891">
    <property type="term" value="P:siderophore transport"/>
    <property type="evidence" value="ECO:0007669"/>
    <property type="project" value="InterPro"/>
</dbReference>
<dbReference type="SUPFAM" id="SSF49464">
    <property type="entry name" value="Carboxypeptidase regulatory domain-like"/>
    <property type="match status" value="1"/>
</dbReference>
<protein>
    <submittedName>
        <fullName evidence="19">Ferric hydroxamate uptake</fullName>
    </submittedName>
</protein>
<keyword evidence="8" id="KW-0408">Iron</keyword>
<dbReference type="InterPro" id="IPR036942">
    <property type="entry name" value="Beta-barrel_TonB_sf"/>
</dbReference>
<dbReference type="PROSITE" id="PS52016">
    <property type="entry name" value="TONB_DEPENDENT_REC_3"/>
    <property type="match status" value="1"/>
</dbReference>
<proteinExistence type="inferred from homology"/>
<dbReference type="GO" id="GO:0015344">
    <property type="term" value="F:siderophore uptake transmembrane transporter activity"/>
    <property type="evidence" value="ECO:0007669"/>
    <property type="project" value="TreeGrafter"/>
</dbReference>
<dbReference type="EMBL" id="LR590484">
    <property type="protein sequence ID" value="VTR37422.1"/>
    <property type="molecule type" value="Genomic_DNA"/>
</dbReference>
<evidence type="ECO:0000256" key="12">
    <source>
        <dbReference type="ARBA" id="ARBA00023170"/>
    </source>
</evidence>
<dbReference type="Pfam" id="PF07715">
    <property type="entry name" value="Plug"/>
    <property type="match status" value="1"/>
</dbReference>
<dbReference type="InterPro" id="IPR037066">
    <property type="entry name" value="Plug_dom_sf"/>
</dbReference>
<comment type="similarity">
    <text evidence="2 14 15">Belongs to the TonB-dependent receptor family.</text>
</comment>
<dbReference type="NCBIfam" id="TIGR01783">
    <property type="entry name" value="TonB-siderophor"/>
    <property type="match status" value="1"/>
</dbReference>
<keyword evidence="3 14" id="KW-0813">Transport</keyword>
<keyword evidence="7 16" id="KW-0732">Signal</keyword>
<evidence type="ECO:0000259" key="17">
    <source>
        <dbReference type="Pfam" id="PF00593"/>
    </source>
</evidence>
<dbReference type="InterPro" id="IPR012910">
    <property type="entry name" value="Plug_dom"/>
</dbReference>
<evidence type="ECO:0000259" key="18">
    <source>
        <dbReference type="Pfam" id="PF07715"/>
    </source>
</evidence>
<evidence type="ECO:0000256" key="10">
    <source>
        <dbReference type="ARBA" id="ARBA00023077"/>
    </source>
</evidence>
<name>A0A4U9UYE8_9SPHI</name>
<evidence type="ECO:0000256" key="4">
    <source>
        <dbReference type="ARBA" id="ARBA00022452"/>
    </source>
</evidence>
<keyword evidence="5" id="KW-0410">Iron transport</keyword>
<dbReference type="GO" id="GO:0038023">
    <property type="term" value="F:signaling receptor activity"/>
    <property type="evidence" value="ECO:0007669"/>
    <property type="project" value="InterPro"/>
</dbReference>
<keyword evidence="12" id="KW-0675">Receptor</keyword>
<keyword evidence="10 15" id="KW-0798">TonB box</keyword>
<dbReference type="CDD" id="cd01347">
    <property type="entry name" value="ligand_gated_channel"/>
    <property type="match status" value="1"/>
</dbReference>
<dbReference type="Pfam" id="PF13715">
    <property type="entry name" value="CarbopepD_reg_2"/>
    <property type="match status" value="1"/>
</dbReference>
<evidence type="ECO:0000256" key="15">
    <source>
        <dbReference type="RuleBase" id="RU003357"/>
    </source>
</evidence>
<feature type="domain" description="TonB-dependent receptor-like beta-barrel" evidence="17">
    <location>
        <begin position="319"/>
        <end position="767"/>
    </location>
</feature>
<evidence type="ECO:0000313" key="19">
    <source>
        <dbReference type="EMBL" id="VTR37422.1"/>
    </source>
</evidence>
<dbReference type="Gene3D" id="2.170.130.10">
    <property type="entry name" value="TonB-dependent receptor, plug domain"/>
    <property type="match status" value="1"/>
</dbReference>
<evidence type="ECO:0000256" key="2">
    <source>
        <dbReference type="ARBA" id="ARBA00009810"/>
    </source>
</evidence>
<sequence>MNKTLSFLAIPVISSIFTVAQAQTKLKIDGILINEHSEPIVGATVKLTNTGVTTSTDSEGRFVFYKLSPDTYKIEIKAFGYTKQHFETVLTDQDNHLGEISLSRHTESIDEVTVYGKYYQNYKFDSISGSLRLQTPILELPQNIQVVSSDLMADQQVFDLVDGITRNVSGATRQGHWDNQYANIRMRGSKLPAFRNGMNIEASWGPTAEDVSMIERIEFVKGPAGFMLASGEPAGFYNVVTKKPTGHTKGSATFNTGSFDLYRGAVDLDGRITKSNKLLYRLNVAAQKKKFFTKFNNSKRLVVAPVLTYNIDSLTAITAEYTFQGSSYLSNGNYTFSPKGFADPDIANDFFYGDPGMKPGKLRDHSAYLYVDRKLSQKWKAHAQAAYFNFDMKATSTWLAYMTAEGNMPRTYSIADEHGENKFAQFSLNGEERTGNIRHRILVGVDYGNKKFWGDFRSLMPLDPTTNLNLIPADPLNVYNPAYGIPESVFPEVDRSQSIKERAKGQNYITRSSYISFYGHDEMAFFNERVKLSVGLRFTSSNMVSKTDAEPTKDKVWSPRVGLNYLVTPSATVYALFDQSFVPVAGTDWQGNAFKPIRGNSMEAGLKKEWGSGKWISTLSAYEIKRKNATVPDPDPSHVVGNTTFQIQLGETTTRGVEFDITGEVIKGLNVNANYALTDSKISKDTKEENIGNITPNTAKHTANAWVTYRLQRGSLKGLGFMGSVQGMFDRTIGTTKEANFKNYLRNDAGISYQYKKYNISLMVNNVFDNRKLMTSGSIGAKNAKISESVGYYTYIVEERRNFRLGITYKF</sequence>
<dbReference type="GO" id="GO:0009279">
    <property type="term" value="C:cell outer membrane"/>
    <property type="evidence" value="ECO:0007669"/>
    <property type="project" value="UniProtKB-SubCell"/>
</dbReference>
<dbReference type="KEGG" id="stha:NCTC11429_01869"/>
<accession>A0A4U9UYE8</accession>
<evidence type="ECO:0000256" key="8">
    <source>
        <dbReference type="ARBA" id="ARBA00023004"/>
    </source>
</evidence>
<organism evidence="19 20">
    <name type="scientific">Sphingobacterium thalpophilum</name>
    <dbReference type="NCBI Taxonomy" id="259"/>
    <lineage>
        <taxon>Bacteria</taxon>
        <taxon>Pseudomonadati</taxon>
        <taxon>Bacteroidota</taxon>
        <taxon>Sphingobacteriia</taxon>
        <taxon>Sphingobacteriales</taxon>
        <taxon>Sphingobacteriaceae</taxon>
        <taxon>Sphingobacterium</taxon>
    </lineage>
</organism>
<keyword evidence="6 14" id="KW-0812">Transmembrane</keyword>
<dbReference type="InterPro" id="IPR000531">
    <property type="entry name" value="Beta-barrel_TonB"/>
</dbReference>
<feature type="domain" description="TonB-dependent receptor plug" evidence="18">
    <location>
        <begin position="138"/>
        <end position="235"/>
    </location>
</feature>
<dbReference type="Proteomes" id="UP000308196">
    <property type="component" value="Chromosome"/>
</dbReference>
<evidence type="ECO:0000256" key="9">
    <source>
        <dbReference type="ARBA" id="ARBA00023065"/>
    </source>
</evidence>
<reference evidence="19 20" key="1">
    <citation type="submission" date="2019-05" db="EMBL/GenBank/DDBJ databases">
        <authorList>
            <consortium name="Pathogen Informatics"/>
        </authorList>
    </citation>
    <scope>NUCLEOTIDE SEQUENCE [LARGE SCALE GENOMIC DNA]</scope>
    <source>
        <strain evidence="19 20">NCTC11429</strain>
    </source>
</reference>
<evidence type="ECO:0000256" key="1">
    <source>
        <dbReference type="ARBA" id="ARBA00004571"/>
    </source>
</evidence>
<comment type="subcellular location">
    <subcellularLocation>
        <location evidence="1 14">Cell outer membrane</location>
        <topology evidence="1 14">Multi-pass membrane protein</topology>
    </subcellularLocation>
</comment>
<feature type="signal peptide" evidence="16">
    <location>
        <begin position="1"/>
        <end position="22"/>
    </location>
</feature>
<evidence type="ECO:0000256" key="6">
    <source>
        <dbReference type="ARBA" id="ARBA00022692"/>
    </source>
</evidence>
<evidence type="ECO:0000256" key="13">
    <source>
        <dbReference type="ARBA" id="ARBA00023237"/>
    </source>
</evidence>
<dbReference type="Gene3D" id="2.40.170.20">
    <property type="entry name" value="TonB-dependent receptor, beta-barrel domain"/>
    <property type="match status" value="1"/>
</dbReference>
<evidence type="ECO:0000313" key="20">
    <source>
        <dbReference type="Proteomes" id="UP000308196"/>
    </source>
</evidence>
<keyword evidence="9" id="KW-0406">Ion transport</keyword>
<gene>
    <name evidence="19" type="primary">fhuA_1</name>
    <name evidence="19" type="ORF">NCTC11429_01869</name>
</gene>
<dbReference type="InterPro" id="IPR010105">
    <property type="entry name" value="TonB_sidphr_rcpt"/>
</dbReference>
<evidence type="ECO:0000256" key="14">
    <source>
        <dbReference type="PROSITE-ProRule" id="PRU01360"/>
    </source>
</evidence>
<dbReference type="Gene3D" id="2.60.40.1120">
    <property type="entry name" value="Carboxypeptidase-like, regulatory domain"/>
    <property type="match status" value="1"/>
</dbReference>
<feature type="chain" id="PRO_5020808044" evidence="16">
    <location>
        <begin position="23"/>
        <end position="811"/>
    </location>
</feature>
<keyword evidence="4 14" id="KW-1134">Transmembrane beta strand</keyword>
<evidence type="ECO:0000256" key="5">
    <source>
        <dbReference type="ARBA" id="ARBA00022496"/>
    </source>
</evidence>
<dbReference type="STRING" id="1123265.GCA_000686625_00738"/>
<dbReference type="SUPFAM" id="SSF56935">
    <property type="entry name" value="Porins"/>
    <property type="match status" value="1"/>
</dbReference>
<dbReference type="InterPro" id="IPR039426">
    <property type="entry name" value="TonB-dep_rcpt-like"/>
</dbReference>
<dbReference type="GeneID" id="78462612"/>